<dbReference type="Gene3D" id="2.70.98.10">
    <property type="match status" value="1"/>
</dbReference>
<evidence type="ECO:0000313" key="13">
    <source>
        <dbReference type="Proteomes" id="UP000199223"/>
    </source>
</evidence>
<dbReference type="InterPro" id="IPR015443">
    <property type="entry name" value="Aldose_1-epimerase"/>
</dbReference>
<evidence type="ECO:0000256" key="3">
    <source>
        <dbReference type="ARBA" id="ARBA00006206"/>
    </source>
</evidence>
<comment type="similarity">
    <text evidence="3 8">Belongs to the aldose epimerase family.</text>
</comment>
<dbReference type="EC" id="5.1.3.3" evidence="4 8"/>
<dbReference type="PANTHER" id="PTHR10091">
    <property type="entry name" value="ALDOSE-1-EPIMERASE"/>
    <property type="match status" value="1"/>
</dbReference>
<dbReference type="RefSeq" id="WP_092264252.1">
    <property type="nucleotide sequence ID" value="NZ_FNZA01000006.1"/>
</dbReference>
<dbReference type="InterPro" id="IPR018052">
    <property type="entry name" value="Ald1_epimerase_CS"/>
</dbReference>
<dbReference type="InterPro" id="IPR011013">
    <property type="entry name" value="Gal_mutarotase_sf_dom"/>
</dbReference>
<dbReference type="InterPro" id="IPR047215">
    <property type="entry name" value="Galactose_mutarotase-like"/>
</dbReference>
<feature type="active site" description="Proton acceptor" evidence="9">
    <location>
        <position position="322"/>
    </location>
</feature>
<dbReference type="UniPathway" id="UPA00242"/>
<evidence type="ECO:0000256" key="1">
    <source>
        <dbReference type="ARBA" id="ARBA00001614"/>
    </source>
</evidence>
<feature type="binding site" evidence="10">
    <location>
        <position position="257"/>
    </location>
    <ligand>
        <name>beta-D-galactose</name>
        <dbReference type="ChEBI" id="CHEBI:27667"/>
    </ligand>
</feature>
<evidence type="ECO:0000256" key="2">
    <source>
        <dbReference type="ARBA" id="ARBA00005028"/>
    </source>
</evidence>
<reference evidence="13" key="1">
    <citation type="submission" date="2016-10" db="EMBL/GenBank/DDBJ databases">
        <authorList>
            <person name="Varghese N."/>
            <person name="Submissions S."/>
        </authorList>
    </citation>
    <scope>NUCLEOTIDE SEQUENCE [LARGE SCALE GENOMIC DNA]</scope>
    <source>
        <strain evidence="13">CGMCC 1.10218</strain>
    </source>
</reference>
<dbReference type="OrthoDB" id="9779408at2"/>
<evidence type="ECO:0000256" key="4">
    <source>
        <dbReference type="ARBA" id="ARBA00013185"/>
    </source>
</evidence>
<evidence type="ECO:0000256" key="5">
    <source>
        <dbReference type="ARBA" id="ARBA00014165"/>
    </source>
</evidence>
<dbReference type="PIRSF" id="PIRSF005096">
    <property type="entry name" value="GALM"/>
    <property type="match status" value="1"/>
</dbReference>
<dbReference type="GO" id="GO:0005737">
    <property type="term" value="C:cytoplasm"/>
    <property type="evidence" value="ECO:0007669"/>
    <property type="project" value="TreeGrafter"/>
</dbReference>
<evidence type="ECO:0000313" key="12">
    <source>
        <dbReference type="EMBL" id="SEJ32588.1"/>
    </source>
</evidence>
<sequence length="357" mass="38555">MSGAGLSARSWGTAPGGAEITLYTLKCGDVRASVMNYGGVLVGLWAPDRRGRVQDITLGYDEAAPYLSRATSAYFGALIGRCANRVARGQLTLDGQTHQLEVNNGPHSLHGGEAGFDQRLWTAEPDPGTDRPALRLRYVSPDGEGGYPGTLSVSVTYSLSADGLNLLYRAETDAPTVVNLTNHAYWNLSGDAARDVLGHEVRVNASDFTPIDDTLIPTGELRPVAGTAFDFRTPRVLGEALRAFADDSQLRFAGGYDHNFVLSGPAGNWKGAAEVYDPVSGRVLTVHTTEPGMQLYSGNFLDGSLIGKGGRRYARHWALCLETQHFPDSPHQPSFPSVRLDPGERFESHTRYGFSVR</sequence>
<evidence type="ECO:0000256" key="11">
    <source>
        <dbReference type="PIRSR" id="PIRSR005096-3"/>
    </source>
</evidence>
<evidence type="ECO:0000256" key="7">
    <source>
        <dbReference type="ARBA" id="ARBA00023277"/>
    </source>
</evidence>
<feature type="binding site" evidence="11">
    <location>
        <begin position="183"/>
        <end position="185"/>
    </location>
    <ligand>
        <name>beta-D-galactose</name>
        <dbReference type="ChEBI" id="CHEBI:27667"/>
    </ligand>
</feature>
<name>A0A1H6XU38_9DEIO</name>
<dbReference type="Pfam" id="PF01263">
    <property type="entry name" value="Aldose_epim"/>
    <property type="match status" value="1"/>
</dbReference>
<feature type="active site" description="Proton donor" evidence="9">
    <location>
        <position position="183"/>
    </location>
</feature>
<dbReference type="PANTHER" id="PTHR10091:SF0">
    <property type="entry name" value="GALACTOSE MUTAROTASE"/>
    <property type="match status" value="1"/>
</dbReference>
<dbReference type="GO" id="GO:0004034">
    <property type="term" value="F:aldose 1-epimerase activity"/>
    <property type="evidence" value="ECO:0007669"/>
    <property type="project" value="UniProtKB-EC"/>
</dbReference>
<dbReference type="Proteomes" id="UP000199223">
    <property type="component" value="Unassembled WGS sequence"/>
</dbReference>
<accession>A0A1H6XU38</accession>
<evidence type="ECO:0000256" key="8">
    <source>
        <dbReference type="PIRNR" id="PIRNR005096"/>
    </source>
</evidence>
<dbReference type="SUPFAM" id="SSF74650">
    <property type="entry name" value="Galactose mutarotase-like"/>
    <property type="match status" value="1"/>
</dbReference>
<protein>
    <recommendedName>
        <fullName evidence="5 8">Aldose 1-epimerase</fullName>
        <ecNumber evidence="4 8">5.1.3.3</ecNumber>
    </recommendedName>
</protein>
<dbReference type="GO" id="GO:0006006">
    <property type="term" value="P:glucose metabolic process"/>
    <property type="evidence" value="ECO:0007669"/>
    <property type="project" value="TreeGrafter"/>
</dbReference>
<dbReference type="NCBIfam" id="NF008277">
    <property type="entry name" value="PRK11055.1"/>
    <property type="match status" value="1"/>
</dbReference>
<comment type="catalytic activity">
    <reaction evidence="1 8">
        <text>alpha-D-glucose = beta-D-glucose</text>
        <dbReference type="Rhea" id="RHEA:10264"/>
        <dbReference type="ChEBI" id="CHEBI:15903"/>
        <dbReference type="ChEBI" id="CHEBI:17925"/>
        <dbReference type="EC" id="5.1.3.3"/>
    </reaction>
</comment>
<keyword evidence="6 8" id="KW-0413">Isomerase</keyword>
<proteinExistence type="inferred from homology"/>
<feature type="binding site" evidence="11">
    <location>
        <begin position="84"/>
        <end position="85"/>
    </location>
    <ligand>
        <name>beta-D-galactose</name>
        <dbReference type="ChEBI" id="CHEBI:27667"/>
    </ligand>
</feature>
<dbReference type="CDD" id="cd09019">
    <property type="entry name" value="galactose_mutarotase_like"/>
    <property type="match status" value="1"/>
</dbReference>
<dbReference type="STRING" id="856736.SAMN04488058_10653"/>
<comment type="pathway">
    <text evidence="2 8">Carbohydrate metabolism; hexose metabolism.</text>
</comment>
<dbReference type="PROSITE" id="PS00545">
    <property type="entry name" value="ALDOSE_1_EPIMERASE"/>
    <property type="match status" value="1"/>
</dbReference>
<keyword evidence="7 8" id="KW-0119">Carbohydrate metabolism</keyword>
<evidence type="ECO:0000256" key="10">
    <source>
        <dbReference type="PIRSR" id="PIRSR005096-2"/>
    </source>
</evidence>
<dbReference type="AlphaFoldDB" id="A0A1H6XU38"/>
<dbReference type="EMBL" id="FNZA01000006">
    <property type="protein sequence ID" value="SEJ32588.1"/>
    <property type="molecule type" value="Genomic_DNA"/>
</dbReference>
<dbReference type="GO" id="GO:0033499">
    <property type="term" value="P:galactose catabolic process via UDP-galactose, Leloir pathway"/>
    <property type="evidence" value="ECO:0007669"/>
    <property type="project" value="TreeGrafter"/>
</dbReference>
<dbReference type="GO" id="GO:0030246">
    <property type="term" value="F:carbohydrate binding"/>
    <property type="evidence" value="ECO:0007669"/>
    <property type="project" value="InterPro"/>
</dbReference>
<dbReference type="InterPro" id="IPR014718">
    <property type="entry name" value="GH-type_carb-bd"/>
</dbReference>
<organism evidence="12 13">
    <name type="scientific">Deinococcus reticulitermitis</name>
    <dbReference type="NCBI Taxonomy" id="856736"/>
    <lineage>
        <taxon>Bacteria</taxon>
        <taxon>Thermotogati</taxon>
        <taxon>Deinococcota</taxon>
        <taxon>Deinococci</taxon>
        <taxon>Deinococcales</taxon>
        <taxon>Deinococcaceae</taxon>
        <taxon>Deinococcus</taxon>
    </lineage>
</organism>
<gene>
    <name evidence="12" type="ORF">SAMN04488058_10653</name>
</gene>
<keyword evidence="13" id="KW-1185">Reference proteome</keyword>
<evidence type="ECO:0000256" key="9">
    <source>
        <dbReference type="PIRSR" id="PIRSR005096-1"/>
    </source>
</evidence>
<dbReference type="InterPro" id="IPR008183">
    <property type="entry name" value="Aldose_1/G6P_1-epimerase"/>
</dbReference>
<evidence type="ECO:0000256" key="6">
    <source>
        <dbReference type="ARBA" id="ARBA00023235"/>
    </source>
</evidence>